<dbReference type="Proteomes" id="UP000463224">
    <property type="component" value="Unassembled WGS sequence"/>
</dbReference>
<dbReference type="SUPFAM" id="SSF55874">
    <property type="entry name" value="ATPase domain of HSP90 chaperone/DNA topoisomerase II/histidine kinase"/>
    <property type="match status" value="1"/>
</dbReference>
<dbReference type="SMART" id="SM00091">
    <property type="entry name" value="PAS"/>
    <property type="match status" value="2"/>
</dbReference>
<protein>
    <recommendedName>
        <fullName evidence="2">histidine kinase</fullName>
        <ecNumber evidence="2">2.7.13.3</ecNumber>
    </recommendedName>
</protein>
<evidence type="ECO:0000256" key="6">
    <source>
        <dbReference type="SAM" id="MobiDB-lite"/>
    </source>
</evidence>
<evidence type="ECO:0000259" key="7">
    <source>
        <dbReference type="PROSITE" id="PS50109"/>
    </source>
</evidence>
<dbReference type="InterPro" id="IPR005467">
    <property type="entry name" value="His_kinase_dom"/>
</dbReference>
<feature type="compositionally biased region" description="Basic and acidic residues" evidence="6">
    <location>
        <begin position="563"/>
        <end position="589"/>
    </location>
</feature>
<dbReference type="CDD" id="cd00082">
    <property type="entry name" value="HisKA"/>
    <property type="match status" value="1"/>
</dbReference>
<evidence type="ECO:0000256" key="4">
    <source>
        <dbReference type="ARBA" id="ARBA00022679"/>
    </source>
</evidence>
<feature type="compositionally biased region" description="Basic and acidic residues" evidence="6">
    <location>
        <begin position="543"/>
        <end position="553"/>
    </location>
</feature>
<dbReference type="InterPro" id="IPR036097">
    <property type="entry name" value="HisK_dim/P_sf"/>
</dbReference>
<feature type="domain" description="PAS" evidence="8">
    <location>
        <begin position="858"/>
        <end position="928"/>
    </location>
</feature>
<organism evidence="9 10">
    <name type="scientific">Nitratireductor arenosus</name>
    <dbReference type="NCBI Taxonomy" id="2682096"/>
    <lineage>
        <taxon>Bacteria</taxon>
        <taxon>Pseudomonadati</taxon>
        <taxon>Pseudomonadota</taxon>
        <taxon>Alphaproteobacteria</taxon>
        <taxon>Hyphomicrobiales</taxon>
        <taxon>Phyllobacteriaceae</taxon>
        <taxon>Nitratireductor</taxon>
    </lineage>
</organism>
<dbReference type="InterPro" id="IPR035965">
    <property type="entry name" value="PAS-like_dom_sf"/>
</dbReference>
<feature type="region of interest" description="Disordered" evidence="6">
    <location>
        <begin position="543"/>
        <end position="703"/>
    </location>
</feature>
<dbReference type="PROSITE" id="PS50112">
    <property type="entry name" value="PAS"/>
    <property type="match status" value="1"/>
</dbReference>
<name>A0A844QJQ3_9HYPH</name>
<dbReference type="EMBL" id="WPHG01000005">
    <property type="protein sequence ID" value="MVA99457.1"/>
    <property type="molecule type" value="Genomic_DNA"/>
</dbReference>
<dbReference type="Pfam" id="PF00989">
    <property type="entry name" value="PAS"/>
    <property type="match status" value="1"/>
</dbReference>
<proteinExistence type="predicted"/>
<keyword evidence="5" id="KW-0418">Kinase</keyword>
<dbReference type="RefSeq" id="WP_156714639.1">
    <property type="nucleotide sequence ID" value="NZ_WPHG01000005.1"/>
</dbReference>
<dbReference type="SUPFAM" id="SSF47384">
    <property type="entry name" value="Homodimeric domain of signal transducing histidine kinase"/>
    <property type="match status" value="1"/>
</dbReference>
<keyword evidence="4" id="KW-0808">Transferase</keyword>
<dbReference type="InterPro" id="IPR003594">
    <property type="entry name" value="HATPase_dom"/>
</dbReference>
<feature type="compositionally biased region" description="Low complexity" evidence="6">
    <location>
        <begin position="590"/>
        <end position="599"/>
    </location>
</feature>
<dbReference type="CDD" id="cd00130">
    <property type="entry name" value="PAS"/>
    <property type="match status" value="2"/>
</dbReference>
<dbReference type="GO" id="GO:0006355">
    <property type="term" value="P:regulation of DNA-templated transcription"/>
    <property type="evidence" value="ECO:0007669"/>
    <property type="project" value="InterPro"/>
</dbReference>
<dbReference type="Gene3D" id="1.10.287.130">
    <property type="match status" value="1"/>
</dbReference>
<evidence type="ECO:0000256" key="3">
    <source>
        <dbReference type="ARBA" id="ARBA00022553"/>
    </source>
</evidence>
<feature type="compositionally biased region" description="Low complexity" evidence="6">
    <location>
        <begin position="608"/>
        <end position="624"/>
    </location>
</feature>
<dbReference type="SUPFAM" id="SSF55785">
    <property type="entry name" value="PYP-like sensor domain (PAS domain)"/>
    <property type="match status" value="2"/>
</dbReference>
<accession>A0A844QJQ3</accession>
<dbReference type="Gene3D" id="3.30.565.10">
    <property type="entry name" value="Histidine kinase-like ATPase, C-terminal domain"/>
    <property type="match status" value="1"/>
</dbReference>
<evidence type="ECO:0000313" key="10">
    <source>
        <dbReference type="Proteomes" id="UP000463224"/>
    </source>
</evidence>
<feature type="compositionally biased region" description="Basic and acidic residues" evidence="6">
    <location>
        <begin position="254"/>
        <end position="265"/>
    </location>
</feature>
<feature type="region of interest" description="Disordered" evidence="6">
    <location>
        <begin position="470"/>
        <end position="508"/>
    </location>
</feature>
<dbReference type="NCBIfam" id="TIGR00229">
    <property type="entry name" value="sensory_box"/>
    <property type="match status" value="1"/>
</dbReference>
<dbReference type="PRINTS" id="PR00344">
    <property type="entry name" value="BCTRLSENSOR"/>
</dbReference>
<evidence type="ECO:0000256" key="2">
    <source>
        <dbReference type="ARBA" id="ARBA00012438"/>
    </source>
</evidence>
<reference evidence="9 10" key="1">
    <citation type="submission" date="2019-12" db="EMBL/GenBank/DDBJ databases">
        <title>Nitratireductor arenosus sp. nov., Isolated from sea sand, Jeju island, South Korea.</title>
        <authorList>
            <person name="Kim W."/>
        </authorList>
    </citation>
    <scope>NUCLEOTIDE SEQUENCE [LARGE SCALE GENOMIC DNA]</scope>
    <source>
        <strain evidence="9 10">CAU 1489</strain>
    </source>
</reference>
<dbReference type="Pfam" id="PF00512">
    <property type="entry name" value="HisKA"/>
    <property type="match status" value="1"/>
</dbReference>
<keyword evidence="3" id="KW-0597">Phosphoprotein</keyword>
<dbReference type="InterPro" id="IPR003661">
    <property type="entry name" value="HisK_dim/P_dom"/>
</dbReference>
<evidence type="ECO:0000259" key="8">
    <source>
        <dbReference type="PROSITE" id="PS50112"/>
    </source>
</evidence>
<feature type="compositionally biased region" description="Basic and acidic residues" evidence="6">
    <location>
        <begin position="294"/>
        <end position="307"/>
    </location>
</feature>
<dbReference type="Gene3D" id="3.30.450.20">
    <property type="entry name" value="PAS domain"/>
    <property type="match status" value="2"/>
</dbReference>
<dbReference type="SMART" id="SM00387">
    <property type="entry name" value="HATPase_c"/>
    <property type="match status" value="1"/>
</dbReference>
<evidence type="ECO:0000256" key="5">
    <source>
        <dbReference type="ARBA" id="ARBA00022777"/>
    </source>
</evidence>
<gene>
    <name evidence="9" type="ORF">GN330_19600</name>
</gene>
<dbReference type="EC" id="2.7.13.3" evidence="2"/>
<evidence type="ECO:0000256" key="1">
    <source>
        <dbReference type="ARBA" id="ARBA00000085"/>
    </source>
</evidence>
<dbReference type="InterPro" id="IPR004358">
    <property type="entry name" value="Sig_transdc_His_kin-like_C"/>
</dbReference>
<sequence length="1225" mass="129551">MASSDYSFIDIAVMDEVRSRFAAGDALAILSADIGEVIWANGPGAKLFGYPDIEAIMGAETGLTIAQRRQIAATPGFPEIGRDRPLAIRLSSGSTSRAVTFLATGLHLPDGELAILLAAPAPTAAARDPEAVQRRAISGFTEAGYFAALLDEDGTVLAAAPGFGTLEIAPATLSNLASEVADEQDRLVKRRVAARSGNIPAGIARLTDAPALHLLIAVDEAEPLAGDPPIAEKPQPAGAPETGPDTPAEPAGSDDGHGDLFDRGDGAGPIDPATAPHATPLADGGSVSANGRGQVDRWYFDADRPARSQDGTGESPETDTPENPEPPRGADDDGAPDVSPLESNALLETLQTSGPLRFVWRTDADGRISMVAEEFAKAVRMPVDTIVGRSFVELTARHGLDPDGEIAGLLARRDTWSGKTVLWPVDGTELHIPVDLAALPIYGRERQFEGFRGFGIARMADAAVDPQARGFARSDEVPEQSRTLPSALPQDNADQPAGGADADELTPDRQEKIVLLETRRAGPAARALSSTEHDAFREIGDRLKDVTSEREAGEADEDNALAETRRPADNDDRKTADERRGVENTHADPEPAAAAHDGGTTASGPRAPTVSTTETETVGETPPGDIETPLAGMGSPEAAHRETGPSDGATREAGIGRPTDDGTDEAEKTPAGAEETASGDPAPSGAETSAAPDSTSPDEKPARTAPIETAVVAGGEPAHGSNAFVLPSAFAAAGASGYGRQFGVSVFAKLPIALLVHSGDVLHFGNPAFWQMTGYASLDDLDEAGGLGALFVEPYETLDGDNDGAAMLRTKDGREFPVRAHLQSVPWRERKALLLAVTPLEQPTGQRPDSEIALSDARVAEMGTILDTATDGIVLIDDDGTIRSLNHPAEALFGYDAAEMTGKPFVSLFAVESQKAARDYLQGLSDNGVASVLNDGREVIGREAQGRFIPLFMTIGRLPAGGFCAVMRDITQWKRAEEELTKARALAETASSQKTDFLARVSHEIRTPLNAIIGFSELILDEKFGPIGNERYRDYLRDINRSGNHVLDLVNDLLDISKIEAGEQELSYEAVPLNETLAEIVAMMQPQANRERVIIRSSYPSRLPDIVADLRSIRQIALNLLSNAVRFTPPGGQVIVSTAYEATGDVVMRVRDTGVGMSRAEIEQALKPFKQINSLKRKRSDGTGLGLPLTKAMVEANRASFSIHSTPGEGTLVEVSFPSTRVLAD</sequence>
<dbReference type="PANTHER" id="PTHR43047">
    <property type="entry name" value="TWO-COMPONENT HISTIDINE PROTEIN KINASE"/>
    <property type="match status" value="1"/>
</dbReference>
<feature type="region of interest" description="Disordered" evidence="6">
    <location>
        <begin position="225"/>
        <end position="340"/>
    </location>
</feature>
<keyword evidence="10" id="KW-1185">Reference proteome</keyword>
<dbReference type="GO" id="GO:0009927">
    <property type="term" value="F:histidine phosphotransfer kinase activity"/>
    <property type="evidence" value="ECO:0007669"/>
    <property type="project" value="TreeGrafter"/>
</dbReference>
<dbReference type="Pfam" id="PF02518">
    <property type="entry name" value="HATPase_c"/>
    <property type="match status" value="1"/>
</dbReference>
<dbReference type="InterPro" id="IPR000014">
    <property type="entry name" value="PAS"/>
</dbReference>
<dbReference type="PANTHER" id="PTHR43047:SF72">
    <property type="entry name" value="OSMOSENSING HISTIDINE PROTEIN KINASE SLN1"/>
    <property type="match status" value="1"/>
</dbReference>
<dbReference type="AlphaFoldDB" id="A0A844QJQ3"/>
<comment type="catalytic activity">
    <reaction evidence="1">
        <text>ATP + protein L-histidine = ADP + protein N-phospho-L-histidine.</text>
        <dbReference type="EC" id="2.7.13.3"/>
    </reaction>
</comment>
<dbReference type="GO" id="GO:0000155">
    <property type="term" value="F:phosphorelay sensor kinase activity"/>
    <property type="evidence" value="ECO:0007669"/>
    <property type="project" value="InterPro"/>
</dbReference>
<evidence type="ECO:0000313" key="9">
    <source>
        <dbReference type="EMBL" id="MVA99457.1"/>
    </source>
</evidence>
<dbReference type="InterPro" id="IPR013767">
    <property type="entry name" value="PAS_fold"/>
</dbReference>
<feature type="domain" description="Histidine kinase" evidence="7">
    <location>
        <begin position="1000"/>
        <end position="1221"/>
    </location>
</feature>
<dbReference type="PROSITE" id="PS50109">
    <property type="entry name" value="HIS_KIN"/>
    <property type="match status" value="1"/>
</dbReference>
<dbReference type="GO" id="GO:0005886">
    <property type="term" value="C:plasma membrane"/>
    <property type="evidence" value="ECO:0007669"/>
    <property type="project" value="TreeGrafter"/>
</dbReference>
<comment type="caution">
    <text evidence="9">The sequence shown here is derived from an EMBL/GenBank/DDBJ whole genome shotgun (WGS) entry which is preliminary data.</text>
</comment>
<dbReference type="InterPro" id="IPR036890">
    <property type="entry name" value="HATPase_C_sf"/>
</dbReference>
<dbReference type="SMART" id="SM00388">
    <property type="entry name" value="HisKA"/>
    <property type="match status" value="1"/>
</dbReference>